<keyword evidence="5 6" id="KW-0411">Iron-sulfur</keyword>
<dbReference type="PANTHER" id="PTHR32479:SF17">
    <property type="entry name" value="GLYCOLATE OXIDASE IRON-SULFUR SUBUNIT"/>
    <property type="match status" value="1"/>
</dbReference>
<evidence type="ECO:0000313" key="9">
    <source>
        <dbReference type="Proteomes" id="UP001059773"/>
    </source>
</evidence>
<dbReference type="Pfam" id="PF13183">
    <property type="entry name" value="Fer4_8"/>
    <property type="match status" value="1"/>
</dbReference>
<dbReference type="PANTHER" id="PTHR32479">
    <property type="entry name" value="GLYCOLATE OXIDASE IRON-SULFUR SUBUNIT"/>
    <property type="match status" value="1"/>
</dbReference>
<keyword evidence="6" id="KW-0249">Electron transport</keyword>
<feature type="domain" description="4Fe-4S ferredoxin-type" evidence="7">
    <location>
        <begin position="7"/>
        <end position="38"/>
    </location>
</feature>
<keyword evidence="4 6" id="KW-0408">Iron</keyword>
<dbReference type="Proteomes" id="UP001059773">
    <property type="component" value="Chromosome"/>
</dbReference>
<evidence type="ECO:0000256" key="6">
    <source>
        <dbReference type="PIRNR" id="PIRNR000139"/>
    </source>
</evidence>
<comment type="cofactor">
    <cofactor evidence="6">
        <name>[4Fe-4S] cluster</name>
        <dbReference type="ChEBI" id="CHEBI:49883"/>
    </cofactor>
    <text evidence="6">Binds 2 [4Fe-4S] clusters.</text>
</comment>
<organism evidence="8 9">
    <name type="scientific">Oceanobacillus jeddahense</name>
    <dbReference type="NCBI Taxonomy" id="1462527"/>
    <lineage>
        <taxon>Bacteria</taxon>
        <taxon>Bacillati</taxon>
        <taxon>Bacillota</taxon>
        <taxon>Bacilli</taxon>
        <taxon>Bacillales</taxon>
        <taxon>Bacillaceae</taxon>
        <taxon>Oceanobacillus</taxon>
    </lineage>
</organism>
<comment type="function">
    <text evidence="6">Component of a complex that catalyzes the oxidation of glycolate to glyoxylate.</text>
</comment>
<keyword evidence="1 6" id="KW-0004">4Fe-4S</keyword>
<keyword evidence="6" id="KW-0813">Transport</keyword>
<dbReference type="PIRSF" id="PIRSF000139">
    <property type="entry name" value="Glc_ox_4Fe-4S"/>
    <property type="match status" value="1"/>
</dbReference>
<comment type="catalytic activity">
    <reaction evidence="6">
        <text>(R)-lactate + A = pyruvate + AH2</text>
        <dbReference type="Rhea" id="RHEA:15089"/>
        <dbReference type="ChEBI" id="CHEBI:13193"/>
        <dbReference type="ChEBI" id="CHEBI:15361"/>
        <dbReference type="ChEBI" id="CHEBI:16004"/>
        <dbReference type="ChEBI" id="CHEBI:17499"/>
    </reaction>
</comment>
<gene>
    <name evidence="8" type="ORF">NP439_21715</name>
</gene>
<dbReference type="InterPro" id="IPR012257">
    <property type="entry name" value="Glc_ox_4Fe-4S"/>
</dbReference>
<feature type="domain" description="4Fe-4S ferredoxin-type" evidence="7">
    <location>
        <begin position="53"/>
        <end position="87"/>
    </location>
</feature>
<dbReference type="EC" id="1.1.99.14" evidence="6"/>
<evidence type="ECO:0000256" key="5">
    <source>
        <dbReference type="ARBA" id="ARBA00023014"/>
    </source>
</evidence>
<dbReference type="Gene3D" id="1.10.1060.10">
    <property type="entry name" value="Alpha-helical ferredoxin"/>
    <property type="match status" value="1"/>
</dbReference>
<dbReference type="EMBL" id="CP101914">
    <property type="protein sequence ID" value="UUI02621.1"/>
    <property type="molecule type" value="Genomic_DNA"/>
</dbReference>
<evidence type="ECO:0000256" key="2">
    <source>
        <dbReference type="ARBA" id="ARBA00022723"/>
    </source>
</evidence>
<dbReference type="InterPro" id="IPR009051">
    <property type="entry name" value="Helical_ferredxn"/>
</dbReference>
<keyword evidence="3" id="KW-0677">Repeat</keyword>
<dbReference type="PROSITE" id="PS51379">
    <property type="entry name" value="4FE4S_FER_2"/>
    <property type="match status" value="2"/>
</dbReference>
<dbReference type="RefSeq" id="WP_256707840.1">
    <property type="nucleotide sequence ID" value="NZ_CP101914.1"/>
</dbReference>
<evidence type="ECO:0000256" key="3">
    <source>
        <dbReference type="ARBA" id="ARBA00022737"/>
    </source>
</evidence>
<keyword evidence="9" id="KW-1185">Reference proteome</keyword>
<dbReference type="InterPro" id="IPR004017">
    <property type="entry name" value="Cys_rich_dom"/>
</dbReference>
<dbReference type="Pfam" id="PF02754">
    <property type="entry name" value="CCG"/>
    <property type="match status" value="2"/>
</dbReference>
<dbReference type="InterPro" id="IPR017896">
    <property type="entry name" value="4Fe4S_Fe-S-bd"/>
</dbReference>
<dbReference type="PROSITE" id="PS00198">
    <property type="entry name" value="4FE4S_FER_1"/>
    <property type="match status" value="1"/>
</dbReference>
<evidence type="ECO:0000259" key="7">
    <source>
        <dbReference type="PROSITE" id="PS51379"/>
    </source>
</evidence>
<comment type="catalytic activity">
    <reaction evidence="6">
        <text>glycolate + A = glyoxylate + AH2</text>
        <dbReference type="Rhea" id="RHEA:21264"/>
        <dbReference type="ChEBI" id="CHEBI:13193"/>
        <dbReference type="ChEBI" id="CHEBI:17499"/>
        <dbReference type="ChEBI" id="CHEBI:29805"/>
        <dbReference type="ChEBI" id="CHEBI:36655"/>
        <dbReference type="EC" id="1.1.99.14"/>
    </reaction>
</comment>
<dbReference type="SUPFAM" id="SSF46548">
    <property type="entry name" value="alpha-helical ferredoxin"/>
    <property type="match status" value="1"/>
</dbReference>
<reference evidence="8" key="1">
    <citation type="submission" date="2022-07" db="EMBL/GenBank/DDBJ databases">
        <title>FELIX.</title>
        <authorList>
            <person name="Wan K.H."/>
            <person name="Park S."/>
            <person name="Lawrence Q."/>
            <person name="Eichenberger J.P."/>
            <person name="Booth B.W."/>
            <person name="Piaggio A.J."/>
            <person name="Chandler J.C."/>
            <person name="Franklin A.B."/>
            <person name="Celniker S.E."/>
        </authorList>
    </citation>
    <scope>NUCLEOTIDE SEQUENCE</scope>
    <source>
        <strain evidence="8">QA-1986 374</strain>
    </source>
</reference>
<protein>
    <recommendedName>
        <fullName evidence="6">Glycolate oxidase iron-sulfur subunit</fullName>
        <ecNumber evidence="6">1.1.99.14</ecNumber>
    </recommendedName>
</protein>
<evidence type="ECO:0000313" key="8">
    <source>
        <dbReference type="EMBL" id="UUI02621.1"/>
    </source>
</evidence>
<name>A0ABY5JU58_9BACI</name>
<keyword evidence="2 6" id="KW-0479">Metal-binding</keyword>
<evidence type="ECO:0000256" key="1">
    <source>
        <dbReference type="ARBA" id="ARBA00022485"/>
    </source>
</evidence>
<proteinExistence type="predicted"/>
<evidence type="ECO:0000256" key="4">
    <source>
        <dbReference type="ARBA" id="ARBA00023004"/>
    </source>
</evidence>
<accession>A0ABY5JU58</accession>
<sequence length="429" mass="48552">MTEQLIEKLDYQATFDCVQCGYCLPACPTYLAFKKEKHSPRGRINLVQMAAEGKIDIEDMREGIDLCLGCRACETVCPTNVRYGDILMSAVEVLKDNKKMSIFEKGLRTAAFKVVLKNKQMLRLVNKGLYAYQITGVKRVVNRRNLLKPIEKYRDLNKALPEVQLSKKLKNPSNPFRKSSMKIGFFQGCIMDVFFSRINHLAINILSEHGMEVTNIPSQTCCGALQHHAGEHDQTVELAKKNIEAYETYDFDYIVNTIGGCGATLKEYPKLFQEGTTWHQRAVEFTAKLRDISELMAMVDLNFQYEIPKNAVFQPSCHLENVQQVFDDPLNIIKSIPGLNYMELKDKSLCCGSAGVYNILHFEESMQILDMKMKNIKVARPELIITSNPGCHMQMQLGIEREGLSDTISVKHIVEVVAEACGIQSAEKI</sequence>
<dbReference type="InterPro" id="IPR017900">
    <property type="entry name" value="4Fe4S_Fe_S_CS"/>
</dbReference>